<dbReference type="InterPro" id="IPR029044">
    <property type="entry name" value="Nucleotide-diphossugar_trans"/>
</dbReference>
<dbReference type="Gene3D" id="3.90.550.20">
    <property type="match status" value="1"/>
</dbReference>
<dbReference type="InterPro" id="IPR051706">
    <property type="entry name" value="Glycosyltransferase_domain"/>
</dbReference>
<dbReference type="GO" id="GO:0000030">
    <property type="term" value="F:mannosyltransferase activity"/>
    <property type="evidence" value="ECO:0007669"/>
    <property type="project" value="TreeGrafter"/>
</dbReference>
<dbReference type="Proteomes" id="UP000027644">
    <property type="component" value="Unassembled WGS sequence"/>
</dbReference>
<comment type="caution">
    <text evidence="2">The sequence shown here is derived from an EMBL/GenBank/DDBJ whole genome shotgun (WGS) entry which is preliminary data.</text>
</comment>
<reference evidence="2 3" key="1">
    <citation type="journal article" date="2014" name="PLoS Genet.">
        <title>Hidden diversity in honey bee gut symbionts detected by single-cell genomics.</title>
        <authorList>
            <person name="Engel P."/>
            <person name="Stepanauskas R."/>
            <person name="Moran N."/>
        </authorList>
    </citation>
    <scope>NUCLEOTIDE SEQUENCE [LARGE SCALE GENOMIC DNA]</scope>
    <source>
        <strain evidence="2 3">SCGC AB-598-J21</strain>
    </source>
</reference>
<organism evidence="2 3">
    <name type="scientific">Snodgrassella alvi SCGC AB-598-J21</name>
    <dbReference type="NCBI Taxonomy" id="1385367"/>
    <lineage>
        <taxon>Bacteria</taxon>
        <taxon>Pseudomonadati</taxon>
        <taxon>Pseudomonadota</taxon>
        <taxon>Betaproteobacteria</taxon>
        <taxon>Neisseriales</taxon>
        <taxon>Neisseriaceae</taxon>
        <taxon>Snodgrassella</taxon>
    </lineage>
</organism>
<accession>A0A074VDD8</accession>
<dbReference type="Pfam" id="PF04488">
    <property type="entry name" value="Gly_transf_sug"/>
    <property type="match status" value="1"/>
</dbReference>
<gene>
    <name evidence="2" type="ORF">SASC598J21_017740</name>
</gene>
<protein>
    <submittedName>
        <fullName evidence="2">Mannosyltransferase OCH1 or related enzyme</fullName>
    </submittedName>
</protein>
<dbReference type="AlphaFoldDB" id="A0A074VDD8"/>
<proteinExistence type="predicted"/>
<evidence type="ECO:0000313" key="2">
    <source>
        <dbReference type="EMBL" id="KEQ00505.1"/>
    </source>
</evidence>
<dbReference type="InterPro" id="IPR007577">
    <property type="entry name" value="GlycoTrfase_DXD_sugar-bd_CS"/>
</dbReference>
<keyword evidence="1 2" id="KW-0808">Transferase</keyword>
<name>A0A074VDD8_9NEIS</name>
<dbReference type="EMBL" id="AVQL01000450">
    <property type="protein sequence ID" value="KEQ00505.1"/>
    <property type="molecule type" value="Genomic_DNA"/>
</dbReference>
<dbReference type="PANTHER" id="PTHR32385">
    <property type="entry name" value="MANNOSYL PHOSPHORYLINOSITOL CERAMIDE SYNTHASE"/>
    <property type="match status" value="1"/>
</dbReference>
<dbReference type="GO" id="GO:0016020">
    <property type="term" value="C:membrane"/>
    <property type="evidence" value="ECO:0007669"/>
    <property type="project" value="GOC"/>
</dbReference>
<dbReference type="GO" id="GO:0051999">
    <property type="term" value="P:mannosyl-inositol phosphorylceramide biosynthetic process"/>
    <property type="evidence" value="ECO:0007669"/>
    <property type="project" value="TreeGrafter"/>
</dbReference>
<sequence>MIPKLIHYCWFGPQPLPAATRQYIASWRQFLPDYQIQLWNEHNFDYQANAYTRSAYAAGKYAFVADVCRIQALYQHGGIYLDTDVQMIASFDPFLHHHCFTGFEQGMNPYTRELTCNPQAGVMGCEAGSILMQDIWQQYQNLEFNPQQLITINQLFKQIYQKHGIILNDQRQEIPGYVCVYPSDYFMAKNAYTHELNRTANTVCIHHYDGTWLNDSKGINQLKRRILNTLRTTLGARNSQKLIALLKRKNR</sequence>
<dbReference type="SUPFAM" id="SSF53448">
    <property type="entry name" value="Nucleotide-diphospho-sugar transferases"/>
    <property type="match status" value="1"/>
</dbReference>
<keyword evidence="2" id="KW-0328">Glycosyltransferase</keyword>
<evidence type="ECO:0000313" key="3">
    <source>
        <dbReference type="Proteomes" id="UP000027644"/>
    </source>
</evidence>
<dbReference type="PANTHER" id="PTHR32385:SF15">
    <property type="entry name" value="INOSITOL PHOSPHOCERAMIDE MANNOSYLTRANSFERASE 1"/>
    <property type="match status" value="1"/>
</dbReference>
<evidence type="ECO:0000256" key="1">
    <source>
        <dbReference type="ARBA" id="ARBA00022679"/>
    </source>
</evidence>